<comment type="caution">
    <text evidence="10">The sequence shown here is derived from an EMBL/GenBank/DDBJ whole genome shotgun (WGS) entry which is preliminary data.</text>
</comment>
<dbReference type="Pfam" id="PF00254">
    <property type="entry name" value="FKBP_C"/>
    <property type="match status" value="1"/>
</dbReference>
<evidence type="ECO:0000256" key="3">
    <source>
        <dbReference type="ARBA" id="ARBA00006577"/>
    </source>
</evidence>
<dbReference type="Gene3D" id="3.10.50.40">
    <property type="match status" value="1"/>
</dbReference>
<keyword evidence="5" id="KW-0963">Cytoplasm</keyword>
<dbReference type="AlphaFoldDB" id="A0A1J5S3E8"/>
<feature type="domain" description="PPIase FKBP-type" evidence="9">
    <location>
        <begin position="6"/>
        <end position="89"/>
    </location>
</feature>
<dbReference type="InterPro" id="IPR046357">
    <property type="entry name" value="PPIase_dom_sf"/>
</dbReference>
<reference evidence="10" key="1">
    <citation type="submission" date="2016-10" db="EMBL/GenBank/DDBJ databases">
        <title>Sequence of Gallionella enrichment culture.</title>
        <authorList>
            <person name="Poehlein A."/>
            <person name="Muehling M."/>
            <person name="Daniel R."/>
        </authorList>
    </citation>
    <scope>NUCLEOTIDE SEQUENCE</scope>
</reference>
<keyword evidence="7" id="KW-0143">Chaperone</keyword>
<evidence type="ECO:0000256" key="1">
    <source>
        <dbReference type="ARBA" id="ARBA00000971"/>
    </source>
</evidence>
<dbReference type="PANTHER" id="PTHR47861">
    <property type="entry name" value="FKBP-TYPE PEPTIDYL-PROLYL CIS-TRANS ISOMERASE SLYD"/>
    <property type="match status" value="1"/>
</dbReference>
<comment type="subcellular location">
    <subcellularLocation>
        <location evidence="2">Cytoplasm</location>
    </subcellularLocation>
</comment>
<comment type="catalytic activity">
    <reaction evidence="1">
        <text>[protein]-peptidylproline (omega=180) = [protein]-peptidylproline (omega=0)</text>
        <dbReference type="Rhea" id="RHEA:16237"/>
        <dbReference type="Rhea" id="RHEA-COMP:10747"/>
        <dbReference type="Rhea" id="RHEA-COMP:10748"/>
        <dbReference type="ChEBI" id="CHEBI:83833"/>
        <dbReference type="ChEBI" id="CHEBI:83834"/>
        <dbReference type="EC" id="5.2.1.8"/>
    </reaction>
</comment>
<evidence type="ECO:0000256" key="7">
    <source>
        <dbReference type="ARBA" id="ARBA00023186"/>
    </source>
</evidence>
<evidence type="ECO:0000256" key="5">
    <source>
        <dbReference type="ARBA" id="ARBA00022490"/>
    </source>
</evidence>
<evidence type="ECO:0000256" key="2">
    <source>
        <dbReference type="ARBA" id="ARBA00004496"/>
    </source>
</evidence>
<dbReference type="GO" id="GO:0003755">
    <property type="term" value="F:peptidyl-prolyl cis-trans isomerase activity"/>
    <property type="evidence" value="ECO:0007669"/>
    <property type="project" value="UniProtKB-KW"/>
</dbReference>
<dbReference type="EC" id="5.2.1.8" evidence="4"/>
<sequence length="160" mass="17421">MQIAKNTVVTLDYEVHDTDSNLIDAGAEPLVYVHGGYDGIFPSIEEALQGKEVGATLKLKLEPGEAFGEYDAALVNVEPRDLFPEQIEVGMQFERASEDADEEDMLYTITEIEADKVVVDGNHPLAGMALVFACTVVEVRQATQEELAHGHVHGPGGHHH</sequence>
<keyword evidence="6" id="KW-0697">Rotamase</keyword>
<dbReference type="PANTHER" id="PTHR47861:SF3">
    <property type="entry name" value="FKBP-TYPE PEPTIDYL-PROLYL CIS-TRANS ISOMERASE SLYD"/>
    <property type="match status" value="1"/>
</dbReference>
<evidence type="ECO:0000256" key="4">
    <source>
        <dbReference type="ARBA" id="ARBA00013194"/>
    </source>
</evidence>
<dbReference type="SUPFAM" id="SSF54534">
    <property type="entry name" value="FKBP-like"/>
    <property type="match status" value="1"/>
</dbReference>
<comment type="similarity">
    <text evidence="3">Belongs to the FKBP-type PPIase family.</text>
</comment>
<protein>
    <recommendedName>
        <fullName evidence="4">peptidylprolyl isomerase</fullName>
        <ecNumber evidence="4">5.2.1.8</ecNumber>
    </recommendedName>
</protein>
<accession>A0A1J5S3E8</accession>
<dbReference type="PROSITE" id="PS50059">
    <property type="entry name" value="FKBP_PPIASE"/>
    <property type="match status" value="1"/>
</dbReference>
<evidence type="ECO:0000256" key="6">
    <source>
        <dbReference type="ARBA" id="ARBA00023110"/>
    </source>
</evidence>
<gene>
    <name evidence="10" type="primary">slyD_7</name>
    <name evidence="10" type="ORF">GALL_152600</name>
</gene>
<keyword evidence="8 10" id="KW-0413">Isomerase</keyword>
<organism evidence="10">
    <name type="scientific">mine drainage metagenome</name>
    <dbReference type="NCBI Taxonomy" id="410659"/>
    <lineage>
        <taxon>unclassified sequences</taxon>
        <taxon>metagenomes</taxon>
        <taxon>ecological metagenomes</taxon>
    </lineage>
</organism>
<evidence type="ECO:0000313" key="10">
    <source>
        <dbReference type="EMBL" id="OIR02547.1"/>
    </source>
</evidence>
<evidence type="ECO:0000256" key="8">
    <source>
        <dbReference type="ARBA" id="ARBA00023235"/>
    </source>
</evidence>
<evidence type="ECO:0000259" key="9">
    <source>
        <dbReference type="PROSITE" id="PS50059"/>
    </source>
</evidence>
<dbReference type="EMBL" id="MLJW01000073">
    <property type="protein sequence ID" value="OIR02547.1"/>
    <property type="molecule type" value="Genomic_DNA"/>
</dbReference>
<dbReference type="InterPro" id="IPR001179">
    <property type="entry name" value="PPIase_FKBP_dom"/>
</dbReference>
<proteinExistence type="inferred from homology"/>
<dbReference type="GO" id="GO:0042026">
    <property type="term" value="P:protein refolding"/>
    <property type="evidence" value="ECO:0007669"/>
    <property type="project" value="UniProtKB-ARBA"/>
</dbReference>
<dbReference type="GO" id="GO:0005737">
    <property type="term" value="C:cytoplasm"/>
    <property type="evidence" value="ECO:0007669"/>
    <property type="project" value="UniProtKB-SubCell"/>
</dbReference>
<name>A0A1J5S3E8_9ZZZZ</name>